<keyword evidence="2" id="KW-0479">Metal-binding</keyword>
<feature type="region of interest" description="Disordered" evidence="5">
    <location>
        <begin position="257"/>
        <end position="287"/>
    </location>
</feature>
<reference evidence="7 8" key="1">
    <citation type="journal article" date="2019" name="J. Ind. Microbiol. Biotechnol.">
        <title>The complete genomic sequence of Streptomyces spectabilis NRRL-2792 and identification of secondary metabolite biosynthetic gene clusters.</title>
        <authorList>
            <person name="Sinha A."/>
            <person name="Phillips-Salemka S."/>
            <person name="Niraula T.A."/>
            <person name="Short K.A."/>
            <person name="Niraula N.P."/>
        </authorList>
    </citation>
    <scope>NUCLEOTIDE SEQUENCE [LARGE SCALE GENOMIC DNA]</scope>
    <source>
        <strain evidence="7 8">NRRL 2792</strain>
    </source>
</reference>
<keyword evidence="4" id="KW-0411">Iron-sulfur</keyword>
<dbReference type="Pfam" id="PF13186">
    <property type="entry name" value="SPASM"/>
    <property type="match status" value="1"/>
</dbReference>
<dbReference type="SFLD" id="SFLDG01067">
    <property type="entry name" value="SPASM/twitch_domain_containing"/>
    <property type="match status" value="1"/>
</dbReference>
<protein>
    <submittedName>
        <fullName evidence="7">Radical SAM/SPASM domain-containing protein</fullName>
    </submittedName>
</protein>
<dbReference type="Proteomes" id="UP000316806">
    <property type="component" value="Chromosome"/>
</dbReference>
<organism evidence="7 8">
    <name type="scientific">Streptomyces spectabilis</name>
    <dbReference type="NCBI Taxonomy" id="68270"/>
    <lineage>
        <taxon>Bacteria</taxon>
        <taxon>Bacillati</taxon>
        <taxon>Actinomycetota</taxon>
        <taxon>Actinomycetes</taxon>
        <taxon>Kitasatosporales</taxon>
        <taxon>Streptomycetaceae</taxon>
        <taxon>Streptomyces</taxon>
    </lineage>
</organism>
<evidence type="ECO:0000256" key="2">
    <source>
        <dbReference type="ARBA" id="ARBA00022723"/>
    </source>
</evidence>
<dbReference type="SUPFAM" id="SSF102114">
    <property type="entry name" value="Radical SAM enzymes"/>
    <property type="match status" value="1"/>
</dbReference>
<dbReference type="InterPro" id="IPR007197">
    <property type="entry name" value="rSAM"/>
</dbReference>
<dbReference type="CDD" id="cd01335">
    <property type="entry name" value="Radical_SAM"/>
    <property type="match status" value="1"/>
</dbReference>
<dbReference type="EMBL" id="CP040916">
    <property type="protein sequence ID" value="QDQ12149.1"/>
    <property type="molecule type" value="Genomic_DNA"/>
</dbReference>
<evidence type="ECO:0000256" key="5">
    <source>
        <dbReference type="SAM" id="MobiDB-lite"/>
    </source>
</evidence>
<dbReference type="InterPro" id="IPR013785">
    <property type="entry name" value="Aldolase_TIM"/>
</dbReference>
<evidence type="ECO:0000313" key="8">
    <source>
        <dbReference type="Proteomes" id="UP000316806"/>
    </source>
</evidence>
<dbReference type="AlphaFoldDB" id="A0A516R905"/>
<dbReference type="GO" id="GO:0046872">
    <property type="term" value="F:metal ion binding"/>
    <property type="evidence" value="ECO:0007669"/>
    <property type="project" value="UniProtKB-KW"/>
</dbReference>
<dbReference type="GO" id="GO:0051536">
    <property type="term" value="F:iron-sulfur cluster binding"/>
    <property type="evidence" value="ECO:0007669"/>
    <property type="project" value="UniProtKB-KW"/>
</dbReference>
<evidence type="ECO:0000256" key="1">
    <source>
        <dbReference type="ARBA" id="ARBA00022691"/>
    </source>
</evidence>
<dbReference type="PANTHER" id="PTHR11228:SF7">
    <property type="entry name" value="PQQA PEPTIDE CYCLASE"/>
    <property type="match status" value="1"/>
</dbReference>
<dbReference type="SFLD" id="SFLDG01216">
    <property type="entry name" value="thioether_bond_formation_requi"/>
    <property type="match status" value="1"/>
</dbReference>
<sequence>MTTVARPTALDSIDLEITGGCQLTCTHCFADSSPRGTHGKMTVGDWRQVIVDASTLGIRKLQLIGGEPTLHPQWEDLLDLALDLNMRVELFSNLFYIHPSWWAVLRQDGVSLATSYYSDDPDEHDKITNRTGSYLRTRANIEQALKHGIPLRAGIVQVHAGQRTDEARAELEALGVTDIDFDHVRAFGRAAGGAAPNPANLCGRCGRTRAAVLPSGDVSLCVLARFMPVGNVRVAPLAEIIDNPAWRHALEQIPEVQTGGCSPDDQSCQPGQPACLPKFPNTPDGPR</sequence>
<dbReference type="InterPro" id="IPR058240">
    <property type="entry name" value="rSAM_sf"/>
</dbReference>
<evidence type="ECO:0000259" key="6">
    <source>
        <dbReference type="PROSITE" id="PS51918"/>
    </source>
</evidence>
<dbReference type="CDD" id="cd21109">
    <property type="entry name" value="SPASM"/>
    <property type="match status" value="1"/>
</dbReference>
<gene>
    <name evidence="7" type="ORF">FH965_17510</name>
</gene>
<dbReference type="Pfam" id="PF04055">
    <property type="entry name" value="Radical_SAM"/>
    <property type="match status" value="1"/>
</dbReference>
<dbReference type="PROSITE" id="PS51918">
    <property type="entry name" value="RADICAL_SAM"/>
    <property type="match status" value="1"/>
</dbReference>
<dbReference type="Gene3D" id="3.20.20.70">
    <property type="entry name" value="Aldolase class I"/>
    <property type="match status" value="1"/>
</dbReference>
<evidence type="ECO:0000256" key="3">
    <source>
        <dbReference type="ARBA" id="ARBA00023004"/>
    </source>
</evidence>
<accession>A0A516R905</accession>
<evidence type="ECO:0000256" key="4">
    <source>
        <dbReference type="ARBA" id="ARBA00023014"/>
    </source>
</evidence>
<keyword evidence="3" id="KW-0408">Iron</keyword>
<dbReference type="InterPro" id="IPR023885">
    <property type="entry name" value="4Fe4S-binding_SPASM_dom"/>
</dbReference>
<dbReference type="RefSeq" id="WP_144004016.1">
    <property type="nucleotide sequence ID" value="NZ_CP040916.1"/>
</dbReference>
<dbReference type="GO" id="GO:0003824">
    <property type="term" value="F:catalytic activity"/>
    <property type="evidence" value="ECO:0007669"/>
    <property type="project" value="InterPro"/>
</dbReference>
<dbReference type="PANTHER" id="PTHR11228">
    <property type="entry name" value="RADICAL SAM DOMAIN PROTEIN"/>
    <property type="match status" value="1"/>
</dbReference>
<dbReference type="InterPro" id="IPR050377">
    <property type="entry name" value="Radical_SAM_PqqE_MftC-like"/>
</dbReference>
<dbReference type="SFLD" id="SFLDS00029">
    <property type="entry name" value="Radical_SAM"/>
    <property type="match status" value="1"/>
</dbReference>
<evidence type="ECO:0000313" key="7">
    <source>
        <dbReference type="EMBL" id="QDQ12149.1"/>
    </source>
</evidence>
<proteinExistence type="predicted"/>
<name>A0A516R905_STRST</name>
<keyword evidence="1" id="KW-0949">S-adenosyl-L-methionine</keyword>
<feature type="domain" description="Radical SAM core" evidence="6">
    <location>
        <begin position="7"/>
        <end position="264"/>
    </location>
</feature>
<dbReference type="SFLD" id="SFLDF00365">
    <property type="entry name" value="thuricin_CD_(TrnCD-like)"/>
    <property type="match status" value="1"/>
</dbReference>
<dbReference type="SFLD" id="SFLDG01386">
    <property type="entry name" value="main_SPASM_domain-containing"/>
    <property type="match status" value="1"/>
</dbReference>